<reference evidence="3" key="1">
    <citation type="submission" date="2022-12" db="EMBL/GenBank/DDBJ databases">
        <title>Paraconexibacter alkalitolerans sp. nov. and Baekduia alba sp. nov., isolated from soil and emended description of the genera Paraconexibacter (Chun et al., 2020) and Baekduia (An et al., 2020).</title>
        <authorList>
            <person name="Vieira S."/>
            <person name="Huber K.J."/>
            <person name="Geppert A."/>
            <person name="Wolf J."/>
            <person name="Neumann-Schaal M."/>
            <person name="Muesken M."/>
            <person name="Overmann J."/>
        </authorList>
    </citation>
    <scope>NUCLEOTIDE SEQUENCE</scope>
    <source>
        <strain evidence="3">AEG42_29</strain>
    </source>
</reference>
<keyword evidence="1" id="KW-1133">Transmembrane helix</keyword>
<keyword evidence="1" id="KW-0812">Transmembrane</keyword>
<dbReference type="EMBL" id="CP114014">
    <property type="protein sequence ID" value="XAY03549.1"/>
    <property type="molecule type" value="Genomic_DNA"/>
</dbReference>
<proteinExistence type="predicted"/>
<evidence type="ECO:0000259" key="2">
    <source>
        <dbReference type="Pfam" id="PF02470"/>
    </source>
</evidence>
<dbReference type="PANTHER" id="PTHR33371">
    <property type="entry name" value="INTERMEMBRANE PHOSPHOLIPID TRANSPORT SYSTEM BINDING PROTEIN MLAD-RELATED"/>
    <property type="match status" value="1"/>
</dbReference>
<name>A0AAU7APQ3_9ACTN</name>
<dbReference type="KEGG" id="parq:DSM112329_00368"/>
<accession>A0AAU7APQ3</accession>
<sequence>MSRIDERLGRLGLERHKTMGIIAVAGVALLLYGTYAGIIRSVLAGSTPEVSAVFRNVATLREGDLVRVRGVNVGKVEKLESVDGGRATKVTMSVDEDAGEIHADARAKVAWRTLLGGAFAVNLDPGREESGKLSGDIPLKQTSSQVELDDITSVVAGDARRGLKQIPPQLTDAMRDPQTLKDLGETLDEQSPSIEQGLNAARGTAKDRDLQALVTETTKTVKALDAPDDGLNRLVSGAGGTLQVTAAREADLRATIGTAPGVLRNTDITLARLDTTLGVLDPVVDKLRDPAGKVAPALIRLSPVVRGGDRLLTRATPLLRDLRPAVSSLAAASRRGTPLLEELQPSITRLDKTILPYFNETDPETTHTTAEMVGPGLGGLANVAAPFDSNGHVLRFPFTGGSSPLYLPCQVYAGNPDKTKAIECRNLSKVLNDYLTFNPLDPAPGSAPSATTRRKNR</sequence>
<keyword evidence="1" id="KW-0472">Membrane</keyword>
<protein>
    <recommendedName>
        <fullName evidence="2">Mce/MlaD domain-containing protein</fullName>
    </recommendedName>
</protein>
<dbReference type="Pfam" id="PF02470">
    <property type="entry name" value="MlaD"/>
    <property type="match status" value="1"/>
</dbReference>
<evidence type="ECO:0000256" key="1">
    <source>
        <dbReference type="SAM" id="Phobius"/>
    </source>
</evidence>
<dbReference type="InterPro" id="IPR003399">
    <property type="entry name" value="Mce/MlaD"/>
</dbReference>
<evidence type="ECO:0000313" key="3">
    <source>
        <dbReference type="EMBL" id="XAY03549.1"/>
    </source>
</evidence>
<dbReference type="AlphaFoldDB" id="A0AAU7APQ3"/>
<gene>
    <name evidence="3" type="ORF">DSM112329_00368</name>
</gene>
<dbReference type="PANTHER" id="PTHR33371:SF4">
    <property type="entry name" value="INTERMEMBRANE PHOSPHOLIPID TRANSPORT SYSTEM BINDING PROTEIN MLAD"/>
    <property type="match status" value="1"/>
</dbReference>
<feature type="domain" description="Mce/MlaD" evidence="2">
    <location>
        <begin position="47"/>
        <end position="126"/>
    </location>
</feature>
<dbReference type="InterPro" id="IPR052336">
    <property type="entry name" value="MlaD_Phospholipid_Transporter"/>
</dbReference>
<feature type="transmembrane region" description="Helical" evidence="1">
    <location>
        <begin position="21"/>
        <end position="43"/>
    </location>
</feature>
<organism evidence="3">
    <name type="scientific">Paraconexibacter sp. AEG42_29</name>
    <dbReference type="NCBI Taxonomy" id="2997339"/>
    <lineage>
        <taxon>Bacteria</taxon>
        <taxon>Bacillati</taxon>
        <taxon>Actinomycetota</taxon>
        <taxon>Thermoleophilia</taxon>
        <taxon>Solirubrobacterales</taxon>
        <taxon>Paraconexibacteraceae</taxon>
        <taxon>Paraconexibacter</taxon>
    </lineage>
</organism>
<dbReference type="RefSeq" id="WP_354700105.1">
    <property type="nucleotide sequence ID" value="NZ_CP114014.1"/>
</dbReference>